<evidence type="ECO:0000313" key="1">
    <source>
        <dbReference type="EMBL" id="EOA33971.1"/>
    </source>
</evidence>
<reference evidence="2" key="1">
    <citation type="journal article" date="2013" name="Nat. Genet.">
        <title>The Capsella rubella genome and the genomic consequences of rapid mating system evolution.</title>
        <authorList>
            <person name="Slotte T."/>
            <person name="Hazzouri K.M."/>
            <person name="Agren J.A."/>
            <person name="Koenig D."/>
            <person name="Maumus F."/>
            <person name="Guo Y.L."/>
            <person name="Steige K."/>
            <person name="Platts A.E."/>
            <person name="Escobar J.S."/>
            <person name="Newman L.K."/>
            <person name="Wang W."/>
            <person name="Mandakova T."/>
            <person name="Vello E."/>
            <person name="Smith L.M."/>
            <person name="Henz S.R."/>
            <person name="Steffen J."/>
            <person name="Takuno S."/>
            <person name="Brandvain Y."/>
            <person name="Coop G."/>
            <person name="Andolfatto P."/>
            <person name="Hu T.T."/>
            <person name="Blanchette M."/>
            <person name="Clark R.M."/>
            <person name="Quesneville H."/>
            <person name="Nordborg M."/>
            <person name="Gaut B.S."/>
            <person name="Lysak M.A."/>
            <person name="Jenkins J."/>
            <person name="Grimwood J."/>
            <person name="Chapman J."/>
            <person name="Prochnik S."/>
            <person name="Shu S."/>
            <person name="Rokhsar D."/>
            <person name="Schmutz J."/>
            <person name="Weigel D."/>
            <person name="Wright S.I."/>
        </authorList>
    </citation>
    <scope>NUCLEOTIDE SEQUENCE [LARGE SCALE GENOMIC DNA]</scope>
    <source>
        <strain evidence="2">cv. Monte Gargano</strain>
    </source>
</reference>
<dbReference type="AlphaFoldDB" id="R0GEC2"/>
<dbReference type="PANTHER" id="PTHR46632">
    <property type="entry name" value="E3 UBIQUITIN-PROTEIN LIGASE SINA-LIKE 4"/>
    <property type="match status" value="1"/>
</dbReference>
<dbReference type="EMBL" id="KB870806">
    <property type="protein sequence ID" value="EOA33971.1"/>
    <property type="molecule type" value="Genomic_DNA"/>
</dbReference>
<sequence length="184" mass="21163">MDNAGEASSSRQKRQRLISMDNAGGAASGDLMGRSWVLFDRDLLDCPICCYPLTSPIFQVSLFSLEDEYGTLVVLQCFKEEHGLYVTVNCIAPSAPGVREFYFDLICRKGCETFRYESEGMTRTQKVSFEVPVEDYILIPSYALDESSILKMEIRIRERRCRRYKDLSMSEIVSYLKRINDEEE</sequence>
<name>R0GEC2_9BRAS</name>
<dbReference type="Proteomes" id="UP000029121">
    <property type="component" value="Unassembled WGS sequence"/>
</dbReference>
<keyword evidence="2" id="KW-1185">Reference proteome</keyword>
<dbReference type="eggNOG" id="KOG3002">
    <property type="taxonomic scope" value="Eukaryota"/>
</dbReference>
<protein>
    <submittedName>
        <fullName evidence="1">Uncharacterized protein</fullName>
    </submittedName>
</protein>
<proteinExistence type="predicted"/>
<dbReference type="PANTHER" id="PTHR46632:SF11">
    <property type="entry name" value="E3 UBIQUITIN-PROTEIN LIGASE SINA-LIKE 1-RELATED"/>
    <property type="match status" value="1"/>
</dbReference>
<dbReference type="InterPro" id="IPR044286">
    <property type="entry name" value="SINL_plant"/>
</dbReference>
<gene>
    <name evidence="1" type="ORF">CARUB_v10021466mg</name>
</gene>
<organism evidence="1 2">
    <name type="scientific">Capsella rubella</name>
    <dbReference type="NCBI Taxonomy" id="81985"/>
    <lineage>
        <taxon>Eukaryota</taxon>
        <taxon>Viridiplantae</taxon>
        <taxon>Streptophyta</taxon>
        <taxon>Embryophyta</taxon>
        <taxon>Tracheophyta</taxon>
        <taxon>Spermatophyta</taxon>
        <taxon>Magnoliopsida</taxon>
        <taxon>eudicotyledons</taxon>
        <taxon>Gunneridae</taxon>
        <taxon>Pentapetalae</taxon>
        <taxon>rosids</taxon>
        <taxon>malvids</taxon>
        <taxon>Brassicales</taxon>
        <taxon>Brassicaceae</taxon>
        <taxon>Camelineae</taxon>
        <taxon>Capsella</taxon>
    </lineage>
</organism>
<evidence type="ECO:0000313" key="2">
    <source>
        <dbReference type="Proteomes" id="UP000029121"/>
    </source>
</evidence>
<accession>R0GEC2</accession>
<dbReference type="SUPFAM" id="SSF49599">
    <property type="entry name" value="TRAF domain-like"/>
    <property type="match status" value="1"/>
</dbReference>